<dbReference type="EMBL" id="LIUT01000001">
    <property type="protein sequence ID" value="KOR88757.1"/>
    <property type="molecule type" value="Genomic_DNA"/>
</dbReference>
<dbReference type="PATRIC" id="fig|1705565.3.peg.3091"/>
<protein>
    <submittedName>
        <fullName evidence="1">Uncharacterized protein</fullName>
    </submittedName>
</protein>
<evidence type="ECO:0000313" key="2">
    <source>
        <dbReference type="Proteomes" id="UP000036932"/>
    </source>
</evidence>
<name>A0A0M1P2X9_9BACL</name>
<comment type="caution">
    <text evidence="1">The sequence shown here is derived from an EMBL/GenBank/DDBJ whole genome shotgun (WGS) entry which is preliminary data.</text>
</comment>
<keyword evidence="2" id="KW-1185">Reference proteome</keyword>
<evidence type="ECO:0000313" key="1">
    <source>
        <dbReference type="EMBL" id="KOR88757.1"/>
    </source>
</evidence>
<accession>A0A0M1P2X9</accession>
<proteinExistence type="predicted"/>
<dbReference type="Proteomes" id="UP000036932">
    <property type="component" value="Unassembled WGS sequence"/>
</dbReference>
<reference evidence="2" key="1">
    <citation type="submission" date="2015-08" db="EMBL/GenBank/DDBJ databases">
        <title>Genome sequencing project for genomic taxonomy and phylogenomics of Bacillus-like bacteria.</title>
        <authorList>
            <person name="Liu B."/>
            <person name="Wang J."/>
            <person name="Zhu Y."/>
            <person name="Liu G."/>
            <person name="Chen Q."/>
            <person name="Chen Z."/>
            <person name="Lan J."/>
            <person name="Che J."/>
            <person name="Ge C."/>
            <person name="Shi H."/>
            <person name="Pan Z."/>
            <person name="Liu X."/>
        </authorList>
    </citation>
    <scope>NUCLEOTIDE SEQUENCE [LARGE SCALE GENOMIC DNA]</scope>
    <source>
        <strain evidence="2">FJAT-22460</strain>
    </source>
</reference>
<dbReference type="RefSeq" id="WP_054401669.1">
    <property type="nucleotide sequence ID" value="NZ_LIUT01000001.1"/>
</dbReference>
<organism evidence="1 2">
    <name type="scientific">Paenibacillus solani</name>
    <dbReference type="NCBI Taxonomy" id="1705565"/>
    <lineage>
        <taxon>Bacteria</taxon>
        <taxon>Bacillati</taxon>
        <taxon>Bacillota</taxon>
        <taxon>Bacilli</taxon>
        <taxon>Bacillales</taxon>
        <taxon>Paenibacillaceae</taxon>
        <taxon>Paenibacillus</taxon>
    </lineage>
</organism>
<dbReference type="AlphaFoldDB" id="A0A0M1P2X9"/>
<gene>
    <name evidence="1" type="ORF">AM231_05970</name>
</gene>
<dbReference type="OrthoDB" id="2665148at2"/>
<sequence length="97" mass="11201">MDLHYIGVNSRGRKEWAERELAAPYRPEGLVMEEWKVEQYRPFVEGIRACIGRDLTKDELSTIAWLSGYEQSTIDSIMSLITSANLHRKDSLSKVEK</sequence>